<gene>
    <name evidence="1" type="ORF">D6C85_09624</name>
</gene>
<dbReference type="Proteomes" id="UP000309734">
    <property type="component" value="Unassembled WGS sequence"/>
</dbReference>
<reference evidence="1 2" key="1">
    <citation type="submission" date="2018-10" db="EMBL/GenBank/DDBJ databases">
        <title>Fifty Aureobasidium pullulans genomes reveal a recombining polyextremotolerant generalist.</title>
        <authorList>
            <person name="Gostincar C."/>
            <person name="Turk M."/>
            <person name="Zajc J."/>
            <person name="Gunde-Cimerman N."/>
        </authorList>
    </citation>
    <scope>NUCLEOTIDE SEQUENCE [LARGE SCALE GENOMIC DNA]</scope>
    <source>
        <strain evidence="1 2">EXF-3519</strain>
    </source>
</reference>
<dbReference type="PANTHER" id="PTHR48100">
    <property type="entry name" value="BROAD-SPECIFICITY PHOSPHATASE YOR283W-RELATED"/>
    <property type="match status" value="1"/>
</dbReference>
<dbReference type="InterPro" id="IPR001345">
    <property type="entry name" value="PG/BPGM_mutase_AS"/>
</dbReference>
<accession>A0A4V4KVI1</accession>
<proteinExistence type="predicted"/>
<name>A0A4V4KVI1_AURPU</name>
<sequence>MRKEDQDSMPPILHLVRHGEGFHNTAWHGEGICDPLLTPHGKAQCADVCKNFPYHDKIELLMASPMKRAIQTCQLSFAPVVARGLKIMLMPLAQESSTEHMDTGSDVLEIKEMFGDLVDEHRIVSLFPYWNTNCGRFDSDPEVMMERAQMLRLFIRDREEKEVVLVSHGTFAHALTGNFTSEGVQTTRMWENCEWRSYTFDEGEGAKIIETEESIARRPGLELPN</sequence>
<dbReference type="PANTHER" id="PTHR48100:SF54">
    <property type="entry name" value="PHOSPHATASE SPAC5H10.03-RELATED"/>
    <property type="match status" value="1"/>
</dbReference>
<dbReference type="InterPro" id="IPR029033">
    <property type="entry name" value="His_PPase_superfam"/>
</dbReference>
<dbReference type="SMART" id="SM00855">
    <property type="entry name" value="PGAM"/>
    <property type="match status" value="1"/>
</dbReference>
<organism evidence="1 2">
    <name type="scientific">Aureobasidium pullulans</name>
    <name type="common">Black yeast</name>
    <name type="synonym">Pullularia pullulans</name>
    <dbReference type="NCBI Taxonomy" id="5580"/>
    <lineage>
        <taxon>Eukaryota</taxon>
        <taxon>Fungi</taxon>
        <taxon>Dikarya</taxon>
        <taxon>Ascomycota</taxon>
        <taxon>Pezizomycotina</taxon>
        <taxon>Dothideomycetes</taxon>
        <taxon>Dothideomycetidae</taxon>
        <taxon>Dothideales</taxon>
        <taxon>Saccotheciaceae</taxon>
        <taxon>Aureobasidium</taxon>
    </lineage>
</organism>
<dbReference type="SUPFAM" id="SSF53254">
    <property type="entry name" value="Phosphoglycerate mutase-like"/>
    <property type="match status" value="1"/>
</dbReference>
<evidence type="ECO:0000313" key="1">
    <source>
        <dbReference type="EMBL" id="THZ61131.1"/>
    </source>
</evidence>
<dbReference type="PROSITE" id="PS00175">
    <property type="entry name" value="PG_MUTASE"/>
    <property type="match status" value="1"/>
</dbReference>
<evidence type="ECO:0000313" key="2">
    <source>
        <dbReference type="Proteomes" id="UP000309734"/>
    </source>
</evidence>
<dbReference type="GO" id="GO:0016791">
    <property type="term" value="F:phosphatase activity"/>
    <property type="evidence" value="ECO:0007669"/>
    <property type="project" value="TreeGrafter"/>
</dbReference>
<dbReference type="Pfam" id="PF00300">
    <property type="entry name" value="His_Phos_1"/>
    <property type="match status" value="1"/>
</dbReference>
<dbReference type="EMBL" id="QZBS01000558">
    <property type="protein sequence ID" value="THZ61131.1"/>
    <property type="molecule type" value="Genomic_DNA"/>
</dbReference>
<dbReference type="CDD" id="cd07067">
    <property type="entry name" value="HP_PGM_like"/>
    <property type="match status" value="1"/>
</dbReference>
<dbReference type="AlphaFoldDB" id="A0A4V4KVI1"/>
<protein>
    <submittedName>
        <fullName evidence="1">Phosphoglycerate mutase-like protein</fullName>
    </submittedName>
</protein>
<dbReference type="Gene3D" id="3.40.50.1240">
    <property type="entry name" value="Phosphoglycerate mutase-like"/>
    <property type="match status" value="1"/>
</dbReference>
<dbReference type="InterPro" id="IPR013078">
    <property type="entry name" value="His_Pase_superF_clade-1"/>
</dbReference>
<dbReference type="GO" id="GO:0005737">
    <property type="term" value="C:cytoplasm"/>
    <property type="evidence" value="ECO:0007669"/>
    <property type="project" value="TreeGrafter"/>
</dbReference>
<comment type="caution">
    <text evidence="1">The sequence shown here is derived from an EMBL/GenBank/DDBJ whole genome shotgun (WGS) entry which is preliminary data.</text>
</comment>
<dbReference type="InterPro" id="IPR050275">
    <property type="entry name" value="PGM_Phosphatase"/>
</dbReference>